<feature type="region of interest" description="Disordered" evidence="1">
    <location>
        <begin position="81"/>
        <end position="108"/>
    </location>
</feature>
<evidence type="ECO:0000313" key="3">
    <source>
        <dbReference type="Proteomes" id="UP000013827"/>
    </source>
</evidence>
<dbReference type="EnsemblProtists" id="EOD38520">
    <property type="protein sequence ID" value="EOD38520"/>
    <property type="gene ID" value="EMIHUDRAFT_122227"/>
</dbReference>
<dbReference type="HOGENOM" id="CLU_453892_0_0_1"/>
<feature type="compositionally biased region" description="Low complexity" evidence="1">
    <location>
        <begin position="85"/>
        <end position="108"/>
    </location>
</feature>
<dbReference type="SUPFAM" id="SSF50998">
    <property type="entry name" value="Quinoprotein alcohol dehydrogenase-like"/>
    <property type="match status" value="1"/>
</dbReference>
<organism evidence="2 3">
    <name type="scientific">Emiliania huxleyi (strain CCMP1516)</name>
    <dbReference type="NCBI Taxonomy" id="280463"/>
    <lineage>
        <taxon>Eukaryota</taxon>
        <taxon>Haptista</taxon>
        <taxon>Haptophyta</taxon>
        <taxon>Prymnesiophyceae</taxon>
        <taxon>Isochrysidales</taxon>
        <taxon>Noelaerhabdaceae</taxon>
        <taxon>Emiliania</taxon>
    </lineage>
</organism>
<dbReference type="PaxDb" id="2903-EOD38520"/>
<dbReference type="PANTHER" id="PTHR15922">
    <property type="entry name" value="NEUROBLASTOMA-AMPLIFIED SEQUENCE"/>
    <property type="match status" value="1"/>
</dbReference>
<reference evidence="2" key="2">
    <citation type="submission" date="2024-10" db="UniProtKB">
        <authorList>
            <consortium name="EnsemblProtists"/>
        </authorList>
    </citation>
    <scope>IDENTIFICATION</scope>
</reference>
<dbReference type="InterPro" id="IPR011047">
    <property type="entry name" value="Quinoprotein_ADH-like_sf"/>
</dbReference>
<evidence type="ECO:0000313" key="2">
    <source>
        <dbReference type="EnsemblProtists" id="EOD38520"/>
    </source>
</evidence>
<dbReference type="PANTHER" id="PTHR15922:SF2">
    <property type="entry name" value="NBAS SUBUNIT OF NRZ TETHERING COMPLEX"/>
    <property type="match status" value="1"/>
</dbReference>
<sequence length="602" mass="61173">MASSGGGAAEPASSPADYELYELVVHGHGWRYEQRLAPTDFAAALAADEPASPAAAAASAAAGETGSGGWLTVRELAVGEELPPSDTGGADSARAAAEAGGSAADAAGATETRRLDAAKAQELARSAVALAGRVWESPAVSLAFELAQQALCWPAGGAPELLPRWSALERRLPYAQEALLREALRWRIAHSPSGGLLAVWQSSALLLLSHRDAFAAPVGLWRCEPHGELQHRRLLQWSGDGALLVAAAPDGTVAVFDARLRLLHTLTHAWSGRSAGGVLGGAEGSHPSELLLLSAAGFLHRVLLPAAAAEQPRHATPRHAAPPLSLAPAHHGFVTSLAYADLGGSGGGVGILAVGGGGAPPSKAAALVLAKAEAAAGGGDGPREGRPLPSLSLWAITDEAPHARLLFATTAEPPRASRAAAVAAAPLAALRRARAAASGSGVPHCLALSDGGHKLAALCLISGLSVWQLTPLHTAAAMGAAAAAAAVRRVPEAPALFSGGGAGSPSQWLAVHWWGRAALVLAQRDGAVSVSSIGSSGLRELLGERPESFPPLPLLSAPRGDPPSFFVLTREAHAALFKRKVDLGEYGDALTWARAYGFCADG</sequence>
<proteinExistence type="predicted"/>
<dbReference type="KEGG" id="ehx:EMIHUDRAFT_122227"/>
<dbReference type="RefSeq" id="XP_005790949.1">
    <property type="nucleotide sequence ID" value="XM_005790892.1"/>
</dbReference>
<dbReference type="GO" id="GO:0070939">
    <property type="term" value="C:Dsl1/NZR complex"/>
    <property type="evidence" value="ECO:0007669"/>
    <property type="project" value="TreeGrafter"/>
</dbReference>
<reference evidence="3" key="1">
    <citation type="journal article" date="2013" name="Nature">
        <title>Pan genome of the phytoplankton Emiliania underpins its global distribution.</title>
        <authorList>
            <person name="Read B.A."/>
            <person name="Kegel J."/>
            <person name="Klute M.J."/>
            <person name="Kuo A."/>
            <person name="Lefebvre S.C."/>
            <person name="Maumus F."/>
            <person name="Mayer C."/>
            <person name="Miller J."/>
            <person name="Monier A."/>
            <person name="Salamov A."/>
            <person name="Young J."/>
            <person name="Aguilar M."/>
            <person name="Claverie J.M."/>
            <person name="Frickenhaus S."/>
            <person name="Gonzalez K."/>
            <person name="Herman E.K."/>
            <person name="Lin Y.C."/>
            <person name="Napier J."/>
            <person name="Ogata H."/>
            <person name="Sarno A.F."/>
            <person name="Shmutz J."/>
            <person name="Schroeder D."/>
            <person name="de Vargas C."/>
            <person name="Verret F."/>
            <person name="von Dassow P."/>
            <person name="Valentin K."/>
            <person name="Van de Peer Y."/>
            <person name="Wheeler G."/>
            <person name="Dacks J.B."/>
            <person name="Delwiche C.F."/>
            <person name="Dyhrman S.T."/>
            <person name="Glockner G."/>
            <person name="John U."/>
            <person name="Richards T."/>
            <person name="Worden A.Z."/>
            <person name="Zhang X."/>
            <person name="Grigoriev I.V."/>
            <person name="Allen A.E."/>
            <person name="Bidle K."/>
            <person name="Borodovsky M."/>
            <person name="Bowler C."/>
            <person name="Brownlee C."/>
            <person name="Cock J.M."/>
            <person name="Elias M."/>
            <person name="Gladyshev V.N."/>
            <person name="Groth M."/>
            <person name="Guda C."/>
            <person name="Hadaegh A."/>
            <person name="Iglesias-Rodriguez M.D."/>
            <person name="Jenkins J."/>
            <person name="Jones B.M."/>
            <person name="Lawson T."/>
            <person name="Leese F."/>
            <person name="Lindquist E."/>
            <person name="Lobanov A."/>
            <person name="Lomsadze A."/>
            <person name="Malik S.B."/>
            <person name="Marsh M.E."/>
            <person name="Mackinder L."/>
            <person name="Mock T."/>
            <person name="Mueller-Roeber B."/>
            <person name="Pagarete A."/>
            <person name="Parker M."/>
            <person name="Probert I."/>
            <person name="Quesneville H."/>
            <person name="Raines C."/>
            <person name="Rensing S.A."/>
            <person name="Riano-Pachon D.M."/>
            <person name="Richier S."/>
            <person name="Rokitta S."/>
            <person name="Shiraiwa Y."/>
            <person name="Soanes D.M."/>
            <person name="van der Giezen M."/>
            <person name="Wahlund T.M."/>
            <person name="Williams B."/>
            <person name="Wilson W."/>
            <person name="Wolfe G."/>
            <person name="Wurch L.L."/>
        </authorList>
    </citation>
    <scope>NUCLEOTIDE SEQUENCE</scope>
</reference>
<protein>
    <submittedName>
        <fullName evidence="2">Uncharacterized protein</fullName>
    </submittedName>
</protein>
<accession>A0A0D3KRY5</accession>
<name>A0A0D3KRY5_EMIH1</name>
<dbReference type="Proteomes" id="UP000013827">
    <property type="component" value="Unassembled WGS sequence"/>
</dbReference>
<evidence type="ECO:0000256" key="1">
    <source>
        <dbReference type="SAM" id="MobiDB-lite"/>
    </source>
</evidence>
<keyword evidence="3" id="KW-1185">Reference proteome</keyword>
<dbReference type="STRING" id="2903.R1FHL0"/>
<dbReference type="GeneID" id="17283791"/>
<dbReference type="AlphaFoldDB" id="A0A0D3KRY5"/>
<dbReference type="GO" id="GO:0006890">
    <property type="term" value="P:retrograde vesicle-mediated transport, Golgi to endoplasmic reticulum"/>
    <property type="evidence" value="ECO:0007669"/>
    <property type="project" value="TreeGrafter"/>
</dbReference>
<dbReference type="GO" id="GO:0000149">
    <property type="term" value="F:SNARE binding"/>
    <property type="evidence" value="ECO:0007669"/>
    <property type="project" value="TreeGrafter"/>
</dbReference>